<evidence type="ECO:0000313" key="2">
    <source>
        <dbReference type="Proteomes" id="UP001143910"/>
    </source>
</evidence>
<gene>
    <name evidence="1" type="ORF">NQ176_g2740</name>
</gene>
<dbReference type="EMBL" id="JANJQO010000212">
    <property type="protein sequence ID" value="KAJ2980267.1"/>
    <property type="molecule type" value="Genomic_DNA"/>
</dbReference>
<comment type="caution">
    <text evidence="1">The sequence shown here is derived from an EMBL/GenBank/DDBJ whole genome shotgun (WGS) entry which is preliminary data.</text>
</comment>
<reference evidence="1" key="1">
    <citation type="submission" date="2022-08" db="EMBL/GenBank/DDBJ databases">
        <title>Genome Sequence of Lecanicillium fungicola.</title>
        <authorList>
            <person name="Buettner E."/>
        </authorList>
    </citation>
    <scope>NUCLEOTIDE SEQUENCE</scope>
    <source>
        <strain evidence="1">Babe33</strain>
    </source>
</reference>
<protein>
    <submittedName>
        <fullName evidence="1">Uncharacterized protein</fullName>
    </submittedName>
</protein>
<dbReference type="Proteomes" id="UP001143910">
    <property type="component" value="Unassembled WGS sequence"/>
</dbReference>
<proteinExistence type="predicted"/>
<keyword evidence="2" id="KW-1185">Reference proteome</keyword>
<name>A0ACC1NMY3_9HYPO</name>
<accession>A0ACC1NMY3</accession>
<sequence>MTSIEHKSDFVETSDSVRLSYSRSGPATRTLVFIPGWRQTAAQWRKQVEHFNKNYDVITFDQRGHGESDKPAFGLRIARLAADLNDLLTSLALDNVTLIGHSMGCSVIWAFWDLYPNMHGKLSKVILVDQSPRMTADLTWTPEEAANCGAIFLPDRCQEIARNLDVAAEGLIRAMFTSEVAEEDFRWVMKQNAKMSAQDAGTLFLDHAANDWSDVLPRINIPTLCIGAKGSLLPAQSMELVSQKIPGSTIVTFEAQEGGSHFMFWQNPNKFNEVVAKFLTGGQ</sequence>
<organism evidence="1 2">
    <name type="scientific">Zarea fungicola</name>
    <dbReference type="NCBI Taxonomy" id="93591"/>
    <lineage>
        <taxon>Eukaryota</taxon>
        <taxon>Fungi</taxon>
        <taxon>Dikarya</taxon>
        <taxon>Ascomycota</taxon>
        <taxon>Pezizomycotina</taxon>
        <taxon>Sordariomycetes</taxon>
        <taxon>Hypocreomycetidae</taxon>
        <taxon>Hypocreales</taxon>
        <taxon>Cordycipitaceae</taxon>
        <taxon>Zarea</taxon>
    </lineage>
</organism>
<evidence type="ECO:0000313" key="1">
    <source>
        <dbReference type="EMBL" id="KAJ2980267.1"/>
    </source>
</evidence>